<dbReference type="EMBL" id="LAZR01052658">
    <property type="protein sequence ID" value="KKK82471.1"/>
    <property type="molecule type" value="Genomic_DNA"/>
</dbReference>
<dbReference type="GO" id="GO:0046872">
    <property type="term" value="F:metal ion binding"/>
    <property type="evidence" value="ECO:0007669"/>
    <property type="project" value="UniProtKB-KW"/>
</dbReference>
<organism evidence="4">
    <name type="scientific">marine sediment metagenome</name>
    <dbReference type="NCBI Taxonomy" id="412755"/>
    <lineage>
        <taxon>unclassified sequences</taxon>
        <taxon>metagenomes</taxon>
        <taxon>ecological metagenomes</taxon>
    </lineage>
</organism>
<reference evidence="4" key="1">
    <citation type="journal article" date="2015" name="Nature">
        <title>Complex archaea that bridge the gap between prokaryotes and eukaryotes.</title>
        <authorList>
            <person name="Spang A."/>
            <person name="Saw J.H."/>
            <person name="Jorgensen S.L."/>
            <person name="Zaremba-Niedzwiedzka K."/>
            <person name="Martijn J."/>
            <person name="Lind A.E."/>
            <person name="van Eijk R."/>
            <person name="Schleper C."/>
            <person name="Guy L."/>
            <person name="Ettema T.J."/>
        </authorList>
    </citation>
    <scope>NUCLEOTIDE SEQUENCE</scope>
</reference>
<evidence type="ECO:0000256" key="2">
    <source>
        <dbReference type="ARBA" id="ARBA00023239"/>
    </source>
</evidence>
<dbReference type="SMART" id="SM01007">
    <property type="entry name" value="Aldolase_II"/>
    <property type="match status" value="1"/>
</dbReference>
<dbReference type="Pfam" id="PF00596">
    <property type="entry name" value="Aldolase_II"/>
    <property type="match status" value="1"/>
</dbReference>
<protein>
    <recommendedName>
        <fullName evidence="3">Class II aldolase/adducin N-terminal domain-containing protein</fullName>
    </recommendedName>
</protein>
<dbReference type="GO" id="GO:0019323">
    <property type="term" value="P:pentose catabolic process"/>
    <property type="evidence" value="ECO:0007669"/>
    <property type="project" value="TreeGrafter"/>
</dbReference>
<sequence length="151" mass="15648">MPSDYDEEFRAVGRMLWEAGLVSSHGGNMSVRLPDGGLLITRTGAMLGRIGEADLVTVAGDGSSQGEPSMDTAVHRAVYSATGGGAVIHAHPRHAIAISLVADALEPADAEGRLRLGSVPVVEAEQVAQALREGPIVLVRGHGSYARGDDL</sequence>
<dbReference type="InterPro" id="IPR036409">
    <property type="entry name" value="Aldolase_II/adducin_N_sf"/>
</dbReference>
<name>A0A0F9BDI8_9ZZZZ</name>
<dbReference type="GO" id="GO:0005829">
    <property type="term" value="C:cytosol"/>
    <property type="evidence" value="ECO:0007669"/>
    <property type="project" value="TreeGrafter"/>
</dbReference>
<dbReference type="PANTHER" id="PTHR22789:SF0">
    <property type="entry name" value="3-OXO-TETRONATE 4-PHOSPHATE DECARBOXYLASE-RELATED"/>
    <property type="match status" value="1"/>
</dbReference>
<evidence type="ECO:0000313" key="4">
    <source>
        <dbReference type="EMBL" id="KKK82471.1"/>
    </source>
</evidence>
<feature type="domain" description="Class II aldolase/adducin N-terminal" evidence="3">
    <location>
        <begin position="7"/>
        <end position="151"/>
    </location>
</feature>
<feature type="non-terminal residue" evidence="4">
    <location>
        <position position="151"/>
    </location>
</feature>
<gene>
    <name evidence="4" type="ORF">LCGC14_2803070</name>
</gene>
<dbReference type="Gene3D" id="3.40.225.10">
    <property type="entry name" value="Class II aldolase/adducin N-terminal domain"/>
    <property type="match status" value="1"/>
</dbReference>
<dbReference type="GO" id="GO:0016832">
    <property type="term" value="F:aldehyde-lyase activity"/>
    <property type="evidence" value="ECO:0007669"/>
    <property type="project" value="TreeGrafter"/>
</dbReference>
<keyword evidence="2" id="KW-0456">Lyase</keyword>
<evidence type="ECO:0000256" key="1">
    <source>
        <dbReference type="ARBA" id="ARBA00022723"/>
    </source>
</evidence>
<comment type="caution">
    <text evidence="4">The sequence shown here is derived from an EMBL/GenBank/DDBJ whole genome shotgun (WGS) entry which is preliminary data.</text>
</comment>
<proteinExistence type="predicted"/>
<dbReference type="InterPro" id="IPR050197">
    <property type="entry name" value="Aldolase_class_II_sugar_metab"/>
</dbReference>
<evidence type="ECO:0000259" key="3">
    <source>
        <dbReference type="SMART" id="SM01007"/>
    </source>
</evidence>
<dbReference type="SUPFAM" id="SSF53639">
    <property type="entry name" value="AraD/HMP-PK domain-like"/>
    <property type="match status" value="1"/>
</dbReference>
<dbReference type="InterPro" id="IPR001303">
    <property type="entry name" value="Aldolase_II/adducin_N"/>
</dbReference>
<dbReference type="AlphaFoldDB" id="A0A0F9BDI8"/>
<dbReference type="PANTHER" id="PTHR22789">
    <property type="entry name" value="FUCULOSE PHOSPHATE ALDOLASE"/>
    <property type="match status" value="1"/>
</dbReference>
<accession>A0A0F9BDI8</accession>
<keyword evidence="1" id="KW-0479">Metal-binding</keyword>